<accession>A0A518H449</accession>
<dbReference type="AlphaFoldDB" id="A0A518H449"/>
<evidence type="ECO:0000313" key="1">
    <source>
        <dbReference type="EMBL" id="QDV35615.1"/>
    </source>
</evidence>
<keyword evidence="2" id="KW-1185">Reference proteome</keyword>
<protein>
    <submittedName>
        <fullName evidence="1">Uncharacterized protein</fullName>
    </submittedName>
</protein>
<dbReference type="RefSeq" id="WP_145271324.1">
    <property type="nucleotide sequence ID" value="NZ_CP036426.1"/>
</dbReference>
<organism evidence="1 2">
    <name type="scientific">Tautonia plasticadhaerens</name>
    <dbReference type="NCBI Taxonomy" id="2527974"/>
    <lineage>
        <taxon>Bacteria</taxon>
        <taxon>Pseudomonadati</taxon>
        <taxon>Planctomycetota</taxon>
        <taxon>Planctomycetia</taxon>
        <taxon>Isosphaerales</taxon>
        <taxon>Isosphaeraceae</taxon>
        <taxon>Tautonia</taxon>
    </lineage>
</organism>
<sequence>MRIASEAEEGRWACTWDLFPRFARLTVERATQPYWFLYEGTPGGSLEPDGDFYVLPDGHRRPASERWERDIPGPEWLYFGDRTSNQVLCLAHHEDDEAVDAYYPMEGNMTVFGFGRLRLEKYLEEVPQRFTVALVEETGHEAVERAIEGMIRPVGVTVGIVETEDGGGR</sequence>
<name>A0A518H449_9BACT</name>
<proteinExistence type="predicted"/>
<dbReference type="KEGG" id="tpla:ElP_35190"/>
<dbReference type="Proteomes" id="UP000317835">
    <property type="component" value="Chromosome"/>
</dbReference>
<dbReference type="OrthoDB" id="9770183at2"/>
<evidence type="ECO:0000313" key="2">
    <source>
        <dbReference type="Proteomes" id="UP000317835"/>
    </source>
</evidence>
<reference evidence="1 2" key="1">
    <citation type="submission" date="2019-02" db="EMBL/GenBank/DDBJ databases">
        <title>Deep-cultivation of Planctomycetes and their phenomic and genomic characterization uncovers novel biology.</title>
        <authorList>
            <person name="Wiegand S."/>
            <person name="Jogler M."/>
            <person name="Boedeker C."/>
            <person name="Pinto D."/>
            <person name="Vollmers J."/>
            <person name="Rivas-Marin E."/>
            <person name="Kohn T."/>
            <person name="Peeters S.H."/>
            <person name="Heuer A."/>
            <person name="Rast P."/>
            <person name="Oberbeckmann S."/>
            <person name="Bunk B."/>
            <person name="Jeske O."/>
            <person name="Meyerdierks A."/>
            <person name="Storesund J.E."/>
            <person name="Kallscheuer N."/>
            <person name="Luecker S."/>
            <person name="Lage O.M."/>
            <person name="Pohl T."/>
            <person name="Merkel B.J."/>
            <person name="Hornburger P."/>
            <person name="Mueller R.-W."/>
            <person name="Bruemmer F."/>
            <person name="Labrenz M."/>
            <person name="Spormann A.M."/>
            <person name="Op den Camp H."/>
            <person name="Overmann J."/>
            <person name="Amann R."/>
            <person name="Jetten M.S.M."/>
            <person name="Mascher T."/>
            <person name="Medema M.H."/>
            <person name="Devos D.P."/>
            <person name="Kaster A.-K."/>
            <person name="Ovreas L."/>
            <person name="Rohde M."/>
            <person name="Galperin M.Y."/>
            <person name="Jogler C."/>
        </authorList>
    </citation>
    <scope>NUCLEOTIDE SEQUENCE [LARGE SCALE GENOMIC DNA]</scope>
    <source>
        <strain evidence="1 2">ElP</strain>
    </source>
</reference>
<dbReference type="EMBL" id="CP036426">
    <property type="protein sequence ID" value="QDV35615.1"/>
    <property type="molecule type" value="Genomic_DNA"/>
</dbReference>
<gene>
    <name evidence="1" type="ORF">ElP_35190</name>
</gene>